<protein>
    <submittedName>
        <fullName evidence="1">Uncharacterized protein</fullName>
    </submittedName>
</protein>
<dbReference type="AlphaFoldDB" id="A0A284RDL0"/>
<evidence type="ECO:0000313" key="1">
    <source>
        <dbReference type="EMBL" id="SJL06841.1"/>
    </source>
</evidence>
<gene>
    <name evidence="1" type="ORF">ARMOST_10183</name>
</gene>
<dbReference type="Proteomes" id="UP000219338">
    <property type="component" value="Unassembled WGS sequence"/>
</dbReference>
<organism evidence="1 2">
    <name type="scientific">Armillaria ostoyae</name>
    <name type="common">Armillaria root rot fungus</name>
    <dbReference type="NCBI Taxonomy" id="47428"/>
    <lineage>
        <taxon>Eukaryota</taxon>
        <taxon>Fungi</taxon>
        <taxon>Dikarya</taxon>
        <taxon>Basidiomycota</taxon>
        <taxon>Agaricomycotina</taxon>
        <taxon>Agaricomycetes</taxon>
        <taxon>Agaricomycetidae</taxon>
        <taxon>Agaricales</taxon>
        <taxon>Marasmiineae</taxon>
        <taxon>Physalacriaceae</taxon>
        <taxon>Armillaria</taxon>
    </lineage>
</organism>
<name>A0A284RDL0_ARMOS</name>
<reference evidence="2" key="1">
    <citation type="journal article" date="2017" name="Nat. Ecol. Evol.">
        <title>Genome expansion and lineage-specific genetic innovations in the forest pathogenic fungi Armillaria.</title>
        <authorList>
            <person name="Sipos G."/>
            <person name="Prasanna A.N."/>
            <person name="Walter M.C."/>
            <person name="O'Connor E."/>
            <person name="Balint B."/>
            <person name="Krizsan K."/>
            <person name="Kiss B."/>
            <person name="Hess J."/>
            <person name="Varga T."/>
            <person name="Slot J."/>
            <person name="Riley R."/>
            <person name="Boka B."/>
            <person name="Rigling D."/>
            <person name="Barry K."/>
            <person name="Lee J."/>
            <person name="Mihaltcheva S."/>
            <person name="LaButti K."/>
            <person name="Lipzen A."/>
            <person name="Waldron R."/>
            <person name="Moloney N.M."/>
            <person name="Sperisen C."/>
            <person name="Kredics L."/>
            <person name="Vagvoelgyi C."/>
            <person name="Patrignani A."/>
            <person name="Fitzpatrick D."/>
            <person name="Nagy I."/>
            <person name="Doyle S."/>
            <person name="Anderson J.B."/>
            <person name="Grigoriev I.V."/>
            <person name="Gueldener U."/>
            <person name="Muensterkoetter M."/>
            <person name="Nagy L.G."/>
        </authorList>
    </citation>
    <scope>NUCLEOTIDE SEQUENCE [LARGE SCALE GENOMIC DNA]</scope>
    <source>
        <strain evidence="2">C18/9</strain>
    </source>
</reference>
<accession>A0A284RDL0</accession>
<dbReference type="OrthoDB" id="3237250at2759"/>
<keyword evidence="2" id="KW-1185">Reference proteome</keyword>
<sequence>MDFHPSSPHFLPKLLVAGFKVAQVALSHSNMHLYSISHPKEPEYEIILERASTVVLGLRDSYAHTLDQMTMFLCNWGVKLSTCIWVQGQREERTFVRAAEHVPYQAKGFQPNMEDYQSYVRRRQQLFENNEILRAALKHGGLIWRLAVEIEQQRFKDVVLSGPSRRVMQIGGVHHMADGGELWDEMLTEDQIDIICGMYKVNWQEEKSHRHKKAESDRRGQLTEHVSWFPKPTAWKGSGLDVGFWSADDKSWYLHRVAKYLDRDFKCENQTEWRKSLKLCRDAPKVSEALETMSRTFLEQYILSHCKLLFPLRWRL</sequence>
<dbReference type="EMBL" id="FUEG01000007">
    <property type="protein sequence ID" value="SJL06841.1"/>
    <property type="molecule type" value="Genomic_DNA"/>
</dbReference>
<proteinExistence type="predicted"/>
<evidence type="ECO:0000313" key="2">
    <source>
        <dbReference type="Proteomes" id="UP000219338"/>
    </source>
</evidence>
<dbReference type="OMA" id="WQEEKSH"/>